<dbReference type="PRINTS" id="PR00032">
    <property type="entry name" value="HTHARAC"/>
</dbReference>
<dbReference type="RefSeq" id="WP_125127978.1">
    <property type="nucleotide sequence ID" value="NZ_RHJS01000002.1"/>
</dbReference>
<proteinExistence type="predicted"/>
<keyword evidence="8" id="KW-0804">Transcription</keyword>
<evidence type="ECO:0000256" key="9">
    <source>
        <dbReference type="ARBA" id="ARBA00024867"/>
    </source>
</evidence>
<dbReference type="SMART" id="SM00342">
    <property type="entry name" value="HTH_ARAC"/>
    <property type="match status" value="1"/>
</dbReference>
<comment type="caution">
    <text evidence="13">The sequence shown here is derived from an EMBL/GenBank/DDBJ whole genome shotgun (WGS) entry which is preliminary data.</text>
</comment>
<dbReference type="Pfam" id="PF12833">
    <property type="entry name" value="HTH_18"/>
    <property type="match status" value="1"/>
</dbReference>
<dbReference type="AlphaFoldDB" id="A0A3R8JMZ7"/>
<dbReference type="GO" id="GO:0003700">
    <property type="term" value="F:DNA-binding transcription factor activity"/>
    <property type="evidence" value="ECO:0007669"/>
    <property type="project" value="InterPro"/>
</dbReference>
<dbReference type="PROSITE" id="PS50110">
    <property type="entry name" value="RESPONSE_REGULATORY"/>
    <property type="match status" value="1"/>
</dbReference>
<evidence type="ECO:0000256" key="4">
    <source>
        <dbReference type="ARBA" id="ARBA00022553"/>
    </source>
</evidence>
<evidence type="ECO:0000256" key="7">
    <source>
        <dbReference type="ARBA" id="ARBA00023125"/>
    </source>
</evidence>
<keyword evidence="3" id="KW-0963">Cytoplasm</keyword>
<evidence type="ECO:0000256" key="6">
    <source>
        <dbReference type="ARBA" id="ARBA00023015"/>
    </source>
</evidence>
<comment type="function">
    <text evidence="9">May play the central regulatory role in sporulation. It may be an element of the effector pathway responsible for the activation of sporulation genes in response to nutritional stress. Spo0A may act in concert with spo0H (a sigma factor) to control the expression of some genes that are critical to the sporulation process.</text>
</comment>
<dbReference type="InterPro" id="IPR018060">
    <property type="entry name" value="HTH_AraC"/>
</dbReference>
<feature type="modified residue" description="4-aspartylphosphate" evidence="10">
    <location>
        <position position="100"/>
    </location>
</feature>
<evidence type="ECO:0000259" key="12">
    <source>
        <dbReference type="PROSITE" id="PS50110"/>
    </source>
</evidence>
<protein>
    <recommendedName>
        <fullName evidence="2">Stage 0 sporulation protein A homolog</fullName>
    </recommendedName>
</protein>
<dbReference type="CDD" id="cd17536">
    <property type="entry name" value="REC_YesN-like"/>
    <property type="match status" value="1"/>
</dbReference>
<gene>
    <name evidence="13" type="ORF">EBB54_14990</name>
</gene>
<dbReference type="SMART" id="SM00448">
    <property type="entry name" value="REC"/>
    <property type="match status" value="1"/>
</dbReference>
<evidence type="ECO:0000313" key="14">
    <source>
        <dbReference type="Proteomes" id="UP000274920"/>
    </source>
</evidence>
<dbReference type="GO" id="GO:0043565">
    <property type="term" value="F:sequence-specific DNA binding"/>
    <property type="evidence" value="ECO:0007669"/>
    <property type="project" value="InterPro"/>
</dbReference>
<dbReference type="InterPro" id="IPR011006">
    <property type="entry name" value="CheY-like_superfamily"/>
</dbReference>
<dbReference type="GO" id="GO:0005737">
    <property type="term" value="C:cytoplasm"/>
    <property type="evidence" value="ECO:0007669"/>
    <property type="project" value="UniProtKB-SubCell"/>
</dbReference>
<organism evidence="13 14">
    <name type="scientific">Schaedlerella arabinosiphila</name>
    <dbReference type="NCBI Taxonomy" id="2044587"/>
    <lineage>
        <taxon>Bacteria</taxon>
        <taxon>Bacillati</taxon>
        <taxon>Bacillota</taxon>
        <taxon>Clostridia</taxon>
        <taxon>Lachnospirales</taxon>
        <taxon>Lachnospiraceae</taxon>
        <taxon>Schaedlerella</taxon>
    </lineage>
</organism>
<feature type="domain" description="Response regulatory" evidence="12">
    <location>
        <begin position="48"/>
        <end position="165"/>
    </location>
</feature>
<evidence type="ECO:0000256" key="8">
    <source>
        <dbReference type="ARBA" id="ARBA00023163"/>
    </source>
</evidence>
<keyword evidence="7" id="KW-0238">DNA-binding</keyword>
<dbReference type="InterPro" id="IPR051552">
    <property type="entry name" value="HptR"/>
</dbReference>
<dbReference type="InterPro" id="IPR020449">
    <property type="entry name" value="Tscrpt_reg_AraC-type_HTH"/>
</dbReference>
<evidence type="ECO:0000256" key="5">
    <source>
        <dbReference type="ARBA" id="ARBA00023012"/>
    </source>
</evidence>
<dbReference type="InterPro" id="IPR009057">
    <property type="entry name" value="Homeodomain-like_sf"/>
</dbReference>
<dbReference type="Gene3D" id="1.10.10.60">
    <property type="entry name" value="Homeodomain-like"/>
    <property type="match status" value="2"/>
</dbReference>
<evidence type="ECO:0000313" key="13">
    <source>
        <dbReference type="EMBL" id="RRK32517.1"/>
    </source>
</evidence>
<comment type="subcellular location">
    <subcellularLocation>
        <location evidence="1">Cytoplasm</location>
    </subcellularLocation>
</comment>
<dbReference type="PROSITE" id="PS01124">
    <property type="entry name" value="HTH_ARAC_FAMILY_2"/>
    <property type="match status" value="1"/>
</dbReference>
<dbReference type="PANTHER" id="PTHR42713:SF3">
    <property type="entry name" value="TRANSCRIPTIONAL REGULATORY PROTEIN HPTR"/>
    <property type="match status" value="1"/>
</dbReference>
<keyword evidence="14" id="KW-1185">Reference proteome</keyword>
<reference evidence="13" key="1">
    <citation type="submission" date="2018-10" db="EMBL/GenBank/DDBJ databases">
        <title>Schaedlerella arabinophila gen. nov. sp. nov., isolated from the mouse intestinal tract and comparative analysis with the genome of the closely related altered Schaedler flora strain ASF502.</title>
        <authorList>
            <person name="Miyake S."/>
            <person name="Soh M."/>
            <person name="Seedorf H."/>
        </authorList>
    </citation>
    <scope>NUCLEOTIDE SEQUENCE [LARGE SCALE GENOMIC DNA]</scope>
    <source>
        <strain evidence="13">DSM 106076</strain>
    </source>
</reference>
<evidence type="ECO:0000259" key="11">
    <source>
        <dbReference type="PROSITE" id="PS01124"/>
    </source>
</evidence>
<keyword evidence="5" id="KW-0902">Two-component regulatory system</keyword>
<dbReference type="Pfam" id="PF00072">
    <property type="entry name" value="Response_reg"/>
    <property type="match status" value="1"/>
</dbReference>
<dbReference type="InterPro" id="IPR001789">
    <property type="entry name" value="Sig_transdc_resp-reg_receiver"/>
</dbReference>
<dbReference type="SUPFAM" id="SSF46689">
    <property type="entry name" value="Homeodomain-like"/>
    <property type="match status" value="1"/>
</dbReference>
<name>A0A3R8JMZ7_9FIRM</name>
<feature type="domain" description="HTH araC/xylS-type" evidence="11">
    <location>
        <begin position="456"/>
        <end position="554"/>
    </location>
</feature>
<keyword evidence="6" id="KW-0805">Transcription regulation</keyword>
<dbReference type="EMBL" id="RHJS01000002">
    <property type="protein sequence ID" value="RRK32517.1"/>
    <property type="molecule type" value="Genomic_DNA"/>
</dbReference>
<accession>A0A3R8JMZ7</accession>
<evidence type="ECO:0000256" key="2">
    <source>
        <dbReference type="ARBA" id="ARBA00018672"/>
    </source>
</evidence>
<keyword evidence="4 10" id="KW-0597">Phosphoprotein</keyword>
<dbReference type="Gene3D" id="3.40.50.2300">
    <property type="match status" value="1"/>
</dbReference>
<dbReference type="SUPFAM" id="SSF52172">
    <property type="entry name" value="CheY-like"/>
    <property type="match status" value="1"/>
</dbReference>
<dbReference type="PANTHER" id="PTHR42713">
    <property type="entry name" value="HISTIDINE KINASE-RELATED"/>
    <property type="match status" value="1"/>
</dbReference>
<evidence type="ECO:0000256" key="1">
    <source>
        <dbReference type="ARBA" id="ARBA00004496"/>
    </source>
</evidence>
<sequence length="556" mass="63401">MAGSEAVNLAAQTAGSEAVNLAAQTAGSEEVNLAVQTAGKKGGRDFMRAVVVEDEILIREGLCRLLNKMFPEITIEGTAGNGQEGLSCIEACRPDLVITDIRMPVLDGLEMLSGMQARGLFPKVIILTAYSEFSYAQQAVKLGVNDYIIKPVAVQEFVRTIRKIQNLYEQEQKRIPDAIGSLENVLSNLMYGVSAADAQTEDFLEKRYGISRESKLLELLVYLGDGFAEQRERKRNGLCRVLEQKKLGFCLVELEYDRVIAAVIYRYPSRQEVERWFQNQILLQKRERRERQFSYGMLEVTGAGAVREGYQKLLPYMDWNIVLGDDILISYPRITDIRTEICIYPVELENQMKIAVCAGEQERIREILEKFQQFFSGGKMYSPKEVKESYVRFQWSLINIAKEVDCINYKKIDQKKLLDCIMNAKTKGELKKTCEELLSRMHISSEETGALSLAVKKAQSMIHEFYADGITLNEIADRLNLTQEYLGAQFHRELGENFSTYIRNYRLAKAKELLIGTRLKQYEIAKKTGYTDAKYFARVFRECVGMSPAEYRKANR</sequence>
<evidence type="ECO:0000256" key="3">
    <source>
        <dbReference type="ARBA" id="ARBA00022490"/>
    </source>
</evidence>
<dbReference type="Proteomes" id="UP000274920">
    <property type="component" value="Unassembled WGS sequence"/>
</dbReference>
<dbReference type="GO" id="GO:0000160">
    <property type="term" value="P:phosphorelay signal transduction system"/>
    <property type="evidence" value="ECO:0007669"/>
    <property type="project" value="UniProtKB-KW"/>
</dbReference>
<evidence type="ECO:0000256" key="10">
    <source>
        <dbReference type="PROSITE-ProRule" id="PRU00169"/>
    </source>
</evidence>